<keyword evidence="2" id="KW-1185">Reference proteome</keyword>
<evidence type="ECO:0000313" key="1">
    <source>
        <dbReference type="EMBL" id="KAA4088908.1"/>
    </source>
</evidence>
<organism evidence="1 2">
    <name type="scientific">Bacteroides ovatus</name>
    <dbReference type="NCBI Taxonomy" id="28116"/>
    <lineage>
        <taxon>Bacteria</taxon>
        <taxon>Pseudomonadati</taxon>
        <taxon>Bacteroidota</taxon>
        <taxon>Bacteroidia</taxon>
        <taxon>Bacteroidales</taxon>
        <taxon>Bacteroidaceae</taxon>
        <taxon>Bacteroides</taxon>
    </lineage>
</organism>
<proteinExistence type="predicted"/>
<dbReference type="AlphaFoldDB" id="A0A6L3FQC6"/>
<comment type="caution">
    <text evidence="1">The sequence shown here is derived from an EMBL/GenBank/DDBJ whole genome shotgun (WGS) entry which is preliminary data.</text>
</comment>
<evidence type="ECO:0000313" key="2">
    <source>
        <dbReference type="Proteomes" id="UP000473905"/>
    </source>
</evidence>
<name>A0A6L3FQC6_BACOV</name>
<accession>A0A6L3FQC6</accession>
<dbReference type="EMBL" id="VWKB01000065">
    <property type="protein sequence ID" value="KAA4088908.1"/>
    <property type="molecule type" value="Genomic_DNA"/>
</dbReference>
<gene>
    <name evidence="1" type="ORF">F3D66_28860</name>
</gene>
<dbReference type="PROSITE" id="PS51257">
    <property type="entry name" value="PROKAR_LIPOPROTEIN"/>
    <property type="match status" value="1"/>
</dbReference>
<protein>
    <submittedName>
        <fullName evidence="1">Uncharacterized protein</fullName>
    </submittedName>
</protein>
<reference evidence="1 2" key="1">
    <citation type="journal article" date="2019" name="Nat. Med.">
        <title>A library of human gut bacterial isolates paired with longitudinal multiomics data enables mechanistic microbiome research.</title>
        <authorList>
            <person name="Poyet M."/>
            <person name="Groussin M."/>
            <person name="Gibbons S.M."/>
            <person name="Avila-Pacheco J."/>
            <person name="Jiang X."/>
            <person name="Kearney S.M."/>
            <person name="Perrotta A.R."/>
            <person name="Berdy B."/>
            <person name="Zhao S."/>
            <person name="Lieberman T.D."/>
            <person name="Swanson P.K."/>
            <person name="Smith M."/>
            <person name="Roesemann S."/>
            <person name="Alexander J.E."/>
            <person name="Rich S.A."/>
            <person name="Livny J."/>
            <person name="Vlamakis H."/>
            <person name="Clish C."/>
            <person name="Bullock K."/>
            <person name="Deik A."/>
            <person name="Scott J."/>
            <person name="Pierce K.A."/>
            <person name="Xavier R.J."/>
            <person name="Alm E.J."/>
        </authorList>
    </citation>
    <scope>NUCLEOTIDE SEQUENCE [LARGE SCALE GENOMIC DNA]</scope>
    <source>
        <strain evidence="1 2">BIOML-A134</strain>
    </source>
</reference>
<dbReference type="Proteomes" id="UP000473905">
    <property type="component" value="Unassembled WGS sequence"/>
</dbReference>
<sequence length="167" mass="19546">MKNLLFLVAITFTMLFTACSKNDESKLTDEEKALAHQEEMYQAMKKDIIGHWKGAQQFDEKWSGEWEAIPYGAWDQEYIFNSDGTFTDIYTPKITREGTYSILKNEDYAKNTTKCELFLIITTDMYTYGRKRAIWMEDKYLRIVPEYLGTPGNEYSGGEASIRYKKE</sequence>